<dbReference type="Pfam" id="PF03746">
    <property type="entry name" value="LamB_YcsF"/>
    <property type="match status" value="1"/>
</dbReference>
<dbReference type="GO" id="GO:0005975">
    <property type="term" value="P:carbohydrate metabolic process"/>
    <property type="evidence" value="ECO:0007669"/>
    <property type="project" value="InterPro"/>
</dbReference>
<dbReference type="NCBIfam" id="NF003816">
    <property type="entry name" value="PRK05406.1-5"/>
    <property type="match status" value="1"/>
</dbReference>
<protein>
    <submittedName>
        <fullName evidence="1">5-oxoprolinase subunit PxpA</fullName>
        <ecNumber evidence="1">3.5.2.9</ecNumber>
    </submittedName>
</protein>
<keyword evidence="2" id="KW-1185">Reference proteome</keyword>
<dbReference type="NCBIfam" id="NF003814">
    <property type="entry name" value="PRK05406.1-3"/>
    <property type="match status" value="1"/>
</dbReference>
<dbReference type="RefSeq" id="WP_281488874.1">
    <property type="nucleotide sequence ID" value="NZ_JASATX010000003.1"/>
</dbReference>
<organism evidence="1 2">
    <name type="scientific">Ruicaihuangia caeni</name>
    <dbReference type="NCBI Taxonomy" id="3042517"/>
    <lineage>
        <taxon>Bacteria</taxon>
        <taxon>Bacillati</taxon>
        <taxon>Actinomycetota</taxon>
        <taxon>Actinomycetes</taxon>
        <taxon>Micrococcales</taxon>
        <taxon>Microbacteriaceae</taxon>
        <taxon>Ruicaihuangia</taxon>
    </lineage>
</organism>
<dbReference type="PANTHER" id="PTHR30292:SF0">
    <property type="entry name" value="5-OXOPROLINASE SUBUNIT A"/>
    <property type="match status" value="1"/>
</dbReference>
<dbReference type="PANTHER" id="PTHR30292">
    <property type="entry name" value="UNCHARACTERIZED PROTEIN YBGL-RELATED"/>
    <property type="match status" value="1"/>
</dbReference>
<gene>
    <name evidence="1" type="ORF">QF206_08970</name>
</gene>
<keyword evidence="1" id="KW-0378">Hydrolase</keyword>
<accession>A0AAW6T7M2</accession>
<dbReference type="CDD" id="cd10787">
    <property type="entry name" value="LamB_YcsF_like"/>
    <property type="match status" value="1"/>
</dbReference>
<sequence length="257" mass="27954">MTSSHLTTLDLNADMGEGYGNWSASDDQEIMKHITTANIACGFHAGDPLIMNETVGWAQESGVAVGAHPGAPDLMGFGRRVMALTEDDIHAYITYQVGALSGFLRQRGMRLHHIKPHGAMYHMLKDEKLAAAAVRAMQTVDPQAVFYWPGPFGHEPITRVAADAGMRVFVEAYPDLNYSPEGNLIVERRKQPVSADLIEERVTRLLTEQTYEAIDGTILPLKVDSVCIHSDGPNVVEVAQAVRRAADSVGVTLAACE</sequence>
<evidence type="ECO:0000313" key="1">
    <source>
        <dbReference type="EMBL" id="MDI2099091.1"/>
    </source>
</evidence>
<dbReference type="Gene3D" id="3.20.20.370">
    <property type="entry name" value="Glycoside hydrolase/deacetylase"/>
    <property type="match status" value="1"/>
</dbReference>
<dbReference type="AlphaFoldDB" id="A0AAW6T7M2"/>
<comment type="caution">
    <text evidence="1">The sequence shown here is derived from an EMBL/GenBank/DDBJ whole genome shotgun (WGS) entry which is preliminary data.</text>
</comment>
<evidence type="ECO:0000313" key="2">
    <source>
        <dbReference type="Proteomes" id="UP001321506"/>
    </source>
</evidence>
<dbReference type="InterPro" id="IPR005501">
    <property type="entry name" value="LamB/YcsF/PxpA-like"/>
</dbReference>
<dbReference type="EMBL" id="JASATX010000003">
    <property type="protein sequence ID" value="MDI2099091.1"/>
    <property type="molecule type" value="Genomic_DNA"/>
</dbReference>
<proteinExistence type="predicted"/>
<dbReference type="InterPro" id="IPR011330">
    <property type="entry name" value="Glyco_hydro/deAcase_b/a-brl"/>
</dbReference>
<dbReference type="Proteomes" id="UP001321506">
    <property type="component" value="Unassembled WGS sequence"/>
</dbReference>
<reference evidence="1 2" key="1">
    <citation type="submission" date="2023-04" db="EMBL/GenBank/DDBJ databases">
        <title>Klugiella caeni sp. nov. isolated from the sludge of biochemical tank.</title>
        <authorList>
            <person name="Geng K."/>
        </authorList>
    </citation>
    <scope>NUCLEOTIDE SEQUENCE [LARGE SCALE GENOMIC DNA]</scope>
    <source>
        <strain evidence="1 2">YN-L-19</strain>
    </source>
</reference>
<name>A0AAW6T7M2_9MICO</name>
<dbReference type="SUPFAM" id="SSF88713">
    <property type="entry name" value="Glycoside hydrolase/deacetylase"/>
    <property type="match status" value="1"/>
</dbReference>
<dbReference type="GO" id="GO:0017168">
    <property type="term" value="F:5-oxoprolinase (ATP-hydrolyzing) activity"/>
    <property type="evidence" value="ECO:0007669"/>
    <property type="project" value="UniProtKB-EC"/>
</dbReference>
<dbReference type="EC" id="3.5.2.9" evidence="1"/>